<sequence>MLAENLKQHIITDEWELDAFTAPFADLFESHERNGDHIVALDCRGHAFDHIRNDTIRKRFGVAPIADKMGEARLRHTSGVNDMSRVDESAPKRSFTPKFPVTCLGWSQHMAAIVCDQLLRQRLLFFYQTASVTGASIARMMMLHVTTVEVPVFAAHSARGYGHIECSYTWATPPF</sequence>
<evidence type="ECO:0000313" key="2">
    <source>
        <dbReference type="Proteomes" id="UP000230423"/>
    </source>
</evidence>
<name>A0A2G9UHV7_TELCI</name>
<gene>
    <name evidence="1" type="ORF">TELCIR_08401</name>
</gene>
<organism evidence="1 2">
    <name type="scientific">Teladorsagia circumcincta</name>
    <name type="common">Brown stomach worm</name>
    <name type="synonym">Ostertagia circumcincta</name>
    <dbReference type="NCBI Taxonomy" id="45464"/>
    <lineage>
        <taxon>Eukaryota</taxon>
        <taxon>Metazoa</taxon>
        <taxon>Ecdysozoa</taxon>
        <taxon>Nematoda</taxon>
        <taxon>Chromadorea</taxon>
        <taxon>Rhabditida</taxon>
        <taxon>Rhabditina</taxon>
        <taxon>Rhabditomorpha</taxon>
        <taxon>Strongyloidea</taxon>
        <taxon>Trichostrongylidae</taxon>
        <taxon>Teladorsagia</taxon>
    </lineage>
</organism>
<keyword evidence="2" id="KW-1185">Reference proteome</keyword>
<proteinExistence type="predicted"/>
<dbReference type="AlphaFoldDB" id="A0A2G9UHV7"/>
<dbReference type="Proteomes" id="UP000230423">
    <property type="component" value="Unassembled WGS sequence"/>
</dbReference>
<accession>A0A2G9UHV7</accession>
<reference evidence="1 2" key="1">
    <citation type="submission" date="2015-09" db="EMBL/GenBank/DDBJ databases">
        <title>Draft genome of the parasitic nematode Teladorsagia circumcincta isolate WARC Sus (inbred).</title>
        <authorList>
            <person name="Mitreva M."/>
        </authorList>
    </citation>
    <scope>NUCLEOTIDE SEQUENCE [LARGE SCALE GENOMIC DNA]</scope>
    <source>
        <strain evidence="1 2">S</strain>
    </source>
</reference>
<dbReference type="EMBL" id="KZ346524">
    <property type="protein sequence ID" value="PIO69766.1"/>
    <property type="molecule type" value="Genomic_DNA"/>
</dbReference>
<evidence type="ECO:0000313" key="1">
    <source>
        <dbReference type="EMBL" id="PIO69766.1"/>
    </source>
</evidence>
<protein>
    <submittedName>
        <fullName evidence="1">Uncharacterized protein</fullName>
    </submittedName>
</protein>